<dbReference type="EMBL" id="KZ350812">
    <property type="protein sequence ID" value="PIO63516.1"/>
    <property type="molecule type" value="Genomic_DNA"/>
</dbReference>
<name>A0A2G9TZQ6_TELCI</name>
<protein>
    <recommendedName>
        <fullName evidence="4">Tc1-like transposase DDE domain-containing protein</fullName>
    </recommendedName>
</protein>
<accession>A0A2G9TZQ6</accession>
<proteinExistence type="predicted"/>
<dbReference type="GO" id="GO:0003676">
    <property type="term" value="F:nucleic acid binding"/>
    <property type="evidence" value="ECO:0007669"/>
    <property type="project" value="InterPro"/>
</dbReference>
<dbReference type="Gene3D" id="3.30.420.10">
    <property type="entry name" value="Ribonuclease H-like superfamily/Ribonuclease H"/>
    <property type="match status" value="1"/>
</dbReference>
<feature type="region of interest" description="Disordered" evidence="1">
    <location>
        <begin position="166"/>
        <end position="186"/>
    </location>
</feature>
<dbReference type="PANTHER" id="PTHR46060:SF1">
    <property type="entry name" value="MARINER MOS1 TRANSPOSASE-LIKE PROTEIN"/>
    <property type="match status" value="1"/>
</dbReference>
<dbReference type="OrthoDB" id="10018757at2759"/>
<dbReference type="InterPro" id="IPR052709">
    <property type="entry name" value="Transposase-MT_Hybrid"/>
</dbReference>
<dbReference type="InterPro" id="IPR036397">
    <property type="entry name" value="RNaseH_sf"/>
</dbReference>
<evidence type="ECO:0000313" key="2">
    <source>
        <dbReference type="EMBL" id="PIO63516.1"/>
    </source>
</evidence>
<evidence type="ECO:0000313" key="3">
    <source>
        <dbReference type="Proteomes" id="UP000230423"/>
    </source>
</evidence>
<dbReference type="Proteomes" id="UP000230423">
    <property type="component" value="Unassembled WGS sequence"/>
</dbReference>
<feature type="compositionally biased region" description="Pro residues" evidence="1">
    <location>
        <begin position="176"/>
        <end position="186"/>
    </location>
</feature>
<dbReference type="PANTHER" id="PTHR46060">
    <property type="entry name" value="MARINER MOS1 TRANSPOSASE-LIKE PROTEIN"/>
    <property type="match status" value="1"/>
</dbReference>
<sequence length="186" mass="21676">STVDSGLKKLRTKKKLGRYVPHHLKPADRDGHVGACLILRNLQKRNRWLEHRITGDEKWIHYNNFHRKAQWVTPGETPNDVRRCSPQEDCAIDLWGVHRPVLWQLLDEGAIVTVNLYMRQLRDSKRMSISSMTMPDQHVARVVKSELVQYGWTVLPRPPYSPDIAPSDYWGLRQTPKPPRPFALDE</sequence>
<feature type="non-terminal residue" evidence="2">
    <location>
        <position position="1"/>
    </location>
</feature>
<dbReference type="InterPro" id="IPR001888">
    <property type="entry name" value="Transposase_1"/>
</dbReference>
<organism evidence="2 3">
    <name type="scientific">Teladorsagia circumcincta</name>
    <name type="common">Brown stomach worm</name>
    <name type="synonym">Ostertagia circumcincta</name>
    <dbReference type="NCBI Taxonomy" id="45464"/>
    <lineage>
        <taxon>Eukaryota</taxon>
        <taxon>Metazoa</taxon>
        <taxon>Ecdysozoa</taxon>
        <taxon>Nematoda</taxon>
        <taxon>Chromadorea</taxon>
        <taxon>Rhabditida</taxon>
        <taxon>Rhabditina</taxon>
        <taxon>Rhabditomorpha</taxon>
        <taxon>Strongyloidea</taxon>
        <taxon>Trichostrongylidae</taxon>
        <taxon>Teladorsagia</taxon>
    </lineage>
</organism>
<evidence type="ECO:0000256" key="1">
    <source>
        <dbReference type="SAM" id="MobiDB-lite"/>
    </source>
</evidence>
<reference evidence="2 3" key="1">
    <citation type="submission" date="2015-09" db="EMBL/GenBank/DDBJ databases">
        <title>Draft genome of the parasitic nematode Teladorsagia circumcincta isolate WARC Sus (inbred).</title>
        <authorList>
            <person name="Mitreva M."/>
        </authorList>
    </citation>
    <scope>NUCLEOTIDE SEQUENCE [LARGE SCALE GENOMIC DNA]</scope>
    <source>
        <strain evidence="2 3">S</strain>
    </source>
</reference>
<dbReference type="AlphaFoldDB" id="A0A2G9TZQ6"/>
<dbReference type="Pfam" id="PF01359">
    <property type="entry name" value="Transposase_1"/>
    <property type="match status" value="1"/>
</dbReference>
<evidence type="ECO:0008006" key="4">
    <source>
        <dbReference type="Google" id="ProtNLM"/>
    </source>
</evidence>
<gene>
    <name evidence="2" type="ORF">TELCIR_14883</name>
</gene>
<keyword evidence="3" id="KW-1185">Reference proteome</keyword>